<name>A0A0D2N0L8_HYPSF</name>
<sequence length="106" mass="12096">TLRRHIEAVHSVPYNTWCAKNDFVSKLPKATKIRNEAKKAAEAAKQQSSIEPHLEERKVKERVIPYSDALFKQAAIEWLIATDQPLQALEHPKFHEMIAVASRAPK</sequence>
<proteinExistence type="predicted"/>
<evidence type="ECO:0000313" key="1">
    <source>
        <dbReference type="EMBL" id="KJA12714.1"/>
    </source>
</evidence>
<dbReference type="Proteomes" id="UP000054270">
    <property type="component" value="Unassembled WGS sequence"/>
</dbReference>
<organism evidence="1 2">
    <name type="scientific">Hypholoma sublateritium (strain FD-334 SS-4)</name>
    <dbReference type="NCBI Taxonomy" id="945553"/>
    <lineage>
        <taxon>Eukaryota</taxon>
        <taxon>Fungi</taxon>
        <taxon>Dikarya</taxon>
        <taxon>Basidiomycota</taxon>
        <taxon>Agaricomycotina</taxon>
        <taxon>Agaricomycetes</taxon>
        <taxon>Agaricomycetidae</taxon>
        <taxon>Agaricales</taxon>
        <taxon>Agaricineae</taxon>
        <taxon>Strophariaceae</taxon>
        <taxon>Hypholoma</taxon>
    </lineage>
</organism>
<feature type="non-terminal residue" evidence="1">
    <location>
        <position position="1"/>
    </location>
</feature>
<feature type="non-terminal residue" evidence="1">
    <location>
        <position position="106"/>
    </location>
</feature>
<accession>A0A0D2N0L8</accession>
<keyword evidence="2" id="KW-1185">Reference proteome</keyword>
<dbReference type="AlphaFoldDB" id="A0A0D2N0L8"/>
<dbReference type="EMBL" id="KN817966">
    <property type="protein sequence ID" value="KJA12714.1"/>
    <property type="molecule type" value="Genomic_DNA"/>
</dbReference>
<evidence type="ECO:0000313" key="2">
    <source>
        <dbReference type="Proteomes" id="UP000054270"/>
    </source>
</evidence>
<reference evidence="2" key="1">
    <citation type="submission" date="2014-04" db="EMBL/GenBank/DDBJ databases">
        <title>Evolutionary Origins and Diversification of the Mycorrhizal Mutualists.</title>
        <authorList>
            <consortium name="DOE Joint Genome Institute"/>
            <consortium name="Mycorrhizal Genomics Consortium"/>
            <person name="Kohler A."/>
            <person name="Kuo A."/>
            <person name="Nagy L.G."/>
            <person name="Floudas D."/>
            <person name="Copeland A."/>
            <person name="Barry K.W."/>
            <person name="Cichocki N."/>
            <person name="Veneault-Fourrey C."/>
            <person name="LaButti K."/>
            <person name="Lindquist E.A."/>
            <person name="Lipzen A."/>
            <person name="Lundell T."/>
            <person name="Morin E."/>
            <person name="Murat C."/>
            <person name="Riley R."/>
            <person name="Ohm R."/>
            <person name="Sun H."/>
            <person name="Tunlid A."/>
            <person name="Henrissat B."/>
            <person name="Grigoriev I.V."/>
            <person name="Hibbett D.S."/>
            <person name="Martin F."/>
        </authorList>
    </citation>
    <scope>NUCLEOTIDE SEQUENCE [LARGE SCALE GENOMIC DNA]</scope>
    <source>
        <strain evidence="2">FD-334 SS-4</strain>
    </source>
</reference>
<gene>
    <name evidence="1" type="ORF">HYPSUDRAFT_116501</name>
</gene>
<dbReference type="OrthoDB" id="3256444at2759"/>
<protein>
    <submittedName>
        <fullName evidence="1">Uncharacterized protein</fullName>
    </submittedName>
</protein>
<dbReference type="OMA" id="KRMINIA"/>